<proteinExistence type="predicted"/>
<reference evidence="2" key="1">
    <citation type="submission" date="2025-05" db="UniProtKB">
        <authorList>
            <consortium name="EnsemblMetazoa"/>
        </authorList>
    </citation>
    <scope>IDENTIFICATION</scope>
</reference>
<dbReference type="RefSeq" id="XP_050516433.1">
    <property type="nucleotide sequence ID" value="XM_050660476.1"/>
</dbReference>
<dbReference type="EnsemblMetazoa" id="XM_050660476.1">
    <property type="protein sequence ID" value="XP_050516433.1"/>
    <property type="gene ID" value="LOC126891297"/>
</dbReference>
<evidence type="ECO:0000313" key="3">
    <source>
        <dbReference type="Proteomes" id="UP001652700"/>
    </source>
</evidence>
<keyword evidence="3" id="KW-1185">Reference proteome</keyword>
<name>A0ABM5L1X0_DIAVI</name>
<protein>
    <submittedName>
        <fullName evidence="2">Uncharacterized protein</fullName>
    </submittedName>
</protein>
<dbReference type="Proteomes" id="UP001652700">
    <property type="component" value="Unplaced"/>
</dbReference>
<dbReference type="GeneID" id="126891297"/>
<feature type="region of interest" description="Disordered" evidence="1">
    <location>
        <begin position="108"/>
        <end position="136"/>
    </location>
</feature>
<evidence type="ECO:0000313" key="2">
    <source>
        <dbReference type="EnsemblMetazoa" id="XP_050516433.1"/>
    </source>
</evidence>
<feature type="compositionally biased region" description="Low complexity" evidence="1">
    <location>
        <begin position="114"/>
        <end position="125"/>
    </location>
</feature>
<organism evidence="2 3">
    <name type="scientific">Diabrotica virgifera virgifera</name>
    <name type="common">western corn rootworm</name>
    <dbReference type="NCBI Taxonomy" id="50390"/>
    <lineage>
        <taxon>Eukaryota</taxon>
        <taxon>Metazoa</taxon>
        <taxon>Ecdysozoa</taxon>
        <taxon>Arthropoda</taxon>
        <taxon>Hexapoda</taxon>
        <taxon>Insecta</taxon>
        <taxon>Pterygota</taxon>
        <taxon>Neoptera</taxon>
        <taxon>Endopterygota</taxon>
        <taxon>Coleoptera</taxon>
        <taxon>Polyphaga</taxon>
        <taxon>Cucujiformia</taxon>
        <taxon>Chrysomeloidea</taxon>
        <taxon>Chrysomelidae</taxon>
        <taxon>Galerucinae</taxon>
        <taxon>Diabroticina</taxon>
        <taxon>Diabroticites</taxon>
        <taxon>Diabrotica</taxon>
    </lineage>
</organism>
<evidence type="ECO:0000256" key="1">
    <source>
        <dbReference type="SAM" id="MobiDB-lite"/>
    </source>
</evidence>
<sequence length="136" mass="16135">MEVKLEERDIQDVYRIGYKKERRDRPTVIRLNSIQKKYQIMRNARKLKDTSYSVSEQFSKKTIEERKQLVPYLKKIKDSGATAFIRHNYIIVDNKKMFLTEIKQKIGDSEKPISSQQQQNSSSSSKNYRLRSGIRS</sequence>
<accession>A0ABM5L1X0</accession>